<evidence type="ECO:0000313" key="3">
    <source>
        <dbReference type="Proteomes" id="UP000323917"/>
    </source>
</evidence>
<dbReference type="Proteomes" id="UP000323917">
    <property type="component" value="Chromosome"/>
</dbReference>
<dbReference type="AlphaFoldDB" id="A0A5B9Q5G6"/>
<sequence length="103" mass="11689" precursor="true">MIHLLRNVFLSALLTLQLVPMAVGEEVAPVYQRDRGFPQAGSNWGFPGGYPFGIGYGFGFPPQVYGGSWYQRPYPYHLDYFRWRYSTPPVEVNSAPCVEDEVP</sequence>
<gene>
    <name evidence="2" type="ORF">Pr1d_15520</name>
</gene>
<accession>A0A5B9Q5G6</accession>
<dbReference type="OrthoDB" id="9929599at2"/>
<keyword evidence="3" id="KW-1185">Reference proteome</keyword>
<protein>
    <submittedName>
        <fullName evidence="2">Uncharacterized protein</fullName>
    </submittedName>
</protein>
<feature type="signal peptide" evidence="1">
    <location>
        <begin position="1"/>
        <end position="22"/>
    </location>
</feature>
<name>A0A5B9Q5G6_9BACT</name>
<feature type="chain" id="PRO_5022710874" evidence="1">
    <location>
        <begin position="23"/>
        <end position="103"/>
    </location>
</feature>
<dbReference type="KEGG" id="bgok:Pr1d_15520"/>
<organism evidence="2 3">
    <name type="scientific">Bythopirellula goksoeyrii</name>
    <dbReference type="NCBI Taxonomy" id="1400387"/>
    <lineage>
        <taxon>Bacteria</taxon>
        <taxon>Pseudomonadati</taxon>
        <taxon>Planctomycetota</taxon>
        <taxon>Planctomycetia</taxon>
        <taxon>Pirellulales</taxon>
        <taxon>Lacipirellulaceae</taxon>
        <taxon>Bythopirellula</taxon>
    </lineage>
</organism>
<evidence type="ECO:0000256" key="1">
    <source>
        <dbReference type="SAM" id="SignalP"/>
    </source>
</evidence>
<dbReference type="EMBL" id="CP042913">
    <property type="protein sequence ID" value="QEG34278.1"/>
    <property type="molecule type" value="Genomic_DNA"/>
</dbReference>
<dbReference type="RefSeq" id="WP_148072952.1">
    <property type="nucleotide sequence ID" value="NZ_CP042913.1"/>
</dbReference>
<evidence type="ECO:0000313" key="2">
    <source>
        <dbReference type="EMBL" id="QEG34278.1"/>
    </source>
</evidence>
<keyword evidence="1" id="KW-0732">Signal</keyword>
<proteinExistence type="predicted"/>
<reference evidence="2 3" key="1">
    <citation type="submission" date="2019-08" db="EMBL/GenBank/DDBJ databases">
        <title>Deep-cultivation of Planctomycetes and their phenomic and genomic characterization uncovers novel biology.</title>
        <authorList>
            <person name="Wiegand S."/>
            <person name="Jogler M."/>
            <person name="Boedeker C."/>
            <person name="Pinto D."/>
            <person name="Vollmers J."/>
            <person name="Rivas-Marin E."/>
            <person name="Kohn T."/>
            <person name="Peeters S.H."/>
            <person name="Heuer A."/>
            <person name="Rast P."/>
            <person name="Oberbeckmann S."/>
            <person name="Bunk B."/>
            <person name="Jeske O."/>
            <person name="Meyerdierks A."/>
            <person name="Storesund J.E."/>
            <person name="Kallscheuer N."/>
            <person name="Luecker S."/>
            <person name="Lage O.M."/>
            <person name="Pohl T."/>
            <person name="Merkel B.J."/>
            <person name="Hornburger P."/>
            <person name="Mueller R.-W."/>
            <person name="Bruemmer F."/>
            <person name="Labrenz M."/>
            <person name="Spormann A.M."/>
            <person name="Op den Camp H."/>
            <person name="Overmann J."/>
            <person name="Amann R."/>
            <person name="Jetten M.S.M."/>
            <person name="Mascher T."/>
            <person name="Medema M.H."/>
            <person name="Devos D.P."/>
            <person name="Kaster A.-K."/>
            <person name="Ovreas L."/>
            <person name="Rohde M."/>
            <person name="Galperin M.Y."/>
            <person name="Jogler C."/>
        </authorList>
    </citation>
    <scope>NUCLEOTIDE SEQUENCE [LARGE SCALE GENOMIC DNA]</scope>
    <source>
        <strain evidence="2 3">Pr1d</strain>
    </source>
</reference>